<reference evidence="2" key="1">
    <citation type="journal article" date="2020" name="Nature">
        <title>Giant virus diversity and host interactions through global metagenomics.</title>
        <authorList>
            <person name="Schulz F."/>
            <person name="Roux S."/>
            <person name="Paez-Espino D."/>
            <person name="Jungbluth S."/>
            <person name="Walsh D.A."/>
            <person name="Denef V.J."/>
            <person name="McMahon K.D."/>
            <person name="Konstantinidis K.T."/>
            <person name="Eloe-Fadrosh E.A."/>
            <person name="Kyrpides N.C."/>
            <person name="Woyke T."/>
        </authorList>
    </citation>
    <scope>NUCLEOTIDE SEQUENCE</scope>
    <source>
        <strain evidence="2">GVMAG-S-1040241-154</strain>
    </source>
</reference>
<dbReference type="SMART" id="SM00184">
    <property type="entry name" value="RING"/>
    <property type="match status" value="1"/>
</dbReference>
<proteinExistence type="predicted"/>
<dbReference type="PROSITE" id="PS50089">
    <property type="entry name" value="ZF_RING_2"/>
    <property type="match status" value="1"/>
</dbReference>
<organism evidence="2">
    <name type="scientific">viral metagenome</name>
    <dbReference type="NCBI Taxonomy" id="1070528"/>
    <lineage>
        <taxon>unclassified sequences</taxon>
        <taxon>metagenomes</taxon>
        <taxon>organismal metagenomes</taxon>
    </lineage>
</organism>
<evidence type="ECO:0000259" key="1">
    <source>
        <dbReference type="PROSITE" id="PS50089"/>
    </source>
</evidence>
<protein>
    <recommendedName>
        <fullName evidence="1">RING-type domain-containing protein</fullName>
    </recommendedName>
</protein>
<evidence type="ECO:0000313" key="2">
    <source>
        <dbReference type="EMBL" id="QHU07176.1"/>
    </source>
</evidence>
<dbReference type="SUPFAM" id="SSF57850">
    <property type="entry name" value="RING/U-box"/>
    <property type="match status" value="1"/>
</dbReference>
<sequence>MFGCLSINLLSDCLKYKKNNKISDNNDNLNVKDNNSDQDSDCKPLIIGNDIYIECAICFEVNNLSNIQAIYPCGHRLYCNNCIKKIKINNNECPNCRKKIDSTLYIYEYIFKPDEANEYIFKTDIMQ</sequence>
<dbReference type="InterPro" id="IPR013083">
    <property type="entry name" value="Znf_RING/FYVE/PHD"/>
</dbReference>
<dbReference type="EMBL" id="MN740684">
    <property type="protein sequence ID" value="QHU07176.1"/>
    <property type="molecule type" value="Genomic_DNA"/>
</dbReference>
<name>A0A6C0JQS8_9ZZZZ</name>
<feature type="domain" description="RING-type" evidence="1">
    <location>
        <begin position="55"/>
        <end position="97"/>
    </location>
</feature>
<dbReference type="InterPro" id="IPR001841">
    <property type="entry name" value="Znf_RING"/>
</dbReference>
<dbReference type="Gene3D" id="3.30.40.10">
    <property type="entry name" value="Zinc/RING finger domain, C3HC4 (zinc finger)"/>
    <property type="match status" value="1"/>
</dbReference>
<dbReference type="AlphaFoldDB" id="A0A6C0JQS8"/>
<accession>A0A6C0JQS8</accession>
<dbReference type="Pfam" id="PF13920">
    <property type="entry name" value="zf-C3HC4_3"/>
    <property type="match status" value="1"/>
</dbReference>